<sequence>MLSFADELARGGLIRPVDVARALDIQRHLSQVVQRFLYSVQQLNGTMQRIVEEYTRDSMMLEGLPQMLSGECLADSLLNYLGTVVDDVAIVIALALQFQSNRDDSMGGIKNAWLQNHPRELAPVGPLLAELDQPGSWWDDLFKTRAGMRQLVVHKLMSQEVV</sequence>
<accession>A0ABT8SH51</accession>
<evidence type="ECO:0000313" key="1">
    <source>
        <dbReference type="EMBL" id="MDO1538130.1"/>
    </source>
</evidence>
<organism evidence="1 2">
    <name type="scientific">Variovorax ginsengisoli</name>
    <dbReference type="NCBI Taxonomy" id="363844"/>
    <lineage>
        <taxon>Bacteria</taxon>
        <taxon>Pseudomonadati</taxon>
        <taxon>Pseudomonadota</taxon>
        <taxon>Betaproteobacteria</taxon>
        <taxon>Burkholderiales</taxon>
        <taxon>Comamonadaceae</taxon>
        <taxon>Variovorax</taxon>
    </lineage>
</organism>
<gene>
    <name evidence="1" type="ORF">Q2T77_38550</name>
</gene>
<keyword evidence="2" id="KW-1185">Reference proteome</keyword>
<dbReference type="Proteomes" id="UP001169027">
    <property type="component" value="Unassembled WGS sequence"/>
</dbReference>
<dbReference type="EMBL" id="JAUKVY010000078">
    <property type="protein sequence ID" value="MDO1538130.1"/>
    <property type="molecule type" value="Genomic_DNA"/>
</dbReference>
<comment type="caution">
    <text evidence="1">The sequence shown here is derived from an EMBL/GenBank/DDBJ whole genome shotgun (WGS) entry which is preliminary data.</text>
</comment>
<name>A0ABT8SH51_9BURK</name>
<proteinExistence type="predicted"/>
<reference evidence="1" key="1">
    <citation type="submission" date="2023-06" db="EMBL/GenBank/DDBJ databases">
        <authorList>
            <person name="Jiang Y."/>
            <person name="Liu Q."/>
        </authorList>
    </citation>
    <scope>NUCLEOTIDE SEQUENCE</scope>
    <source>
        <strain evidence="1">CGMCC 1.12090</strain>
    </source>
</reference>
<dbReference type="RefSeq" id="WP_301816535.1">
    <property type="nucleotide sequence ID" value="NZ_JAUJZH010000078.1"/>
</dbReference>
<protein>
    <submittedName>
        <fullName evidence="1">Uncharacterized protein</fullName>
    </submittedName>
</protein>
<evidence type="ECO:0000313" key="2">
    <source>
        <dbReference type="Proteomes" id="UP001169027"/>
    </source>
</evidence>